<name>A0A444IYH0_9BACT</name>
<sequence>MYIGVDLGSRTVKMAVWDGERLLEHRIIESGFEPHRQAEKMIADFRADRVVATGYGRHLAAEHFADQVITEIKAHALGIRHQLPDCTTIVDVGGQDSKVITLNAQGKVAHFQMNDKCAAGTGRFLEIMAASLAYPLAEFGQAALGADQEVQINSMCTVFAESEVISMKNRGIPRDRIARAVHSSVVNRLVAMLSRTGYGETVAFSGGVANNPCMVAMLGAHLVDAQVLVPDFPDITGALGAALAAAQGT</sequence>
<dbReference type="GO" id="GO:0046872">
    <property type="term" value="F:metal ion binding"/>
    <property type="evidence" value="ECO:0007669"/>
    <property type="project" value="UniProtKB-KW"/>
</dbReference>
<dbReference type="EMBL" id="MTKO01000071">
    <property type="protein sequence ID" value="RWX45893.1"/>
    <property type="molecule type" value="Genomic_DNA"/>
</dbReference>
<dbReference type="SUPFAM" id="SSF53067">
    <property type="entry name" value="Actin-like ATPase domain"/>
    <property type="match status" value="1"/>
</dbReference>
<dbReference type="InterPro" id="IPR051805">
    <property type="entry name" value="Dehydratase_Activator_Redct"/>
</dbReference>
<evidence type="ECO:0000313" key="7">
    <source>
        <dbReference type="Proteomes" id="UP000287853"/>
    </source>
</evidence>
<keyword evidence="4" id="KW-0411">Iron-sulfur</keyword>
<dbReference type="Proteomes" id="UP000287853">
    <property type="component" value="Unassembled WGS sequence"/>
</dbReference>
<protein>
    <submittedName>
        <fullName evidence="6">Putative CoA-substrate-specific enzyme activase</fullName>
    </submittedName>
</protein>
<evidence type="ECO:0000256" key="3">
    <source>
        <dbReference type="ARBA" id="ARBA00023004"/>
    </source>
</evidence>
<comment type="caution">
    <text evidence="6">The sequence shown here is derived from an EMBL/GenBank/DDBJ whole genome shotgun (WGS) entry which is preliminary data.</text>
</comment>
<dbReference type="AlphaFoldDB" id="A0A444IYH0"/>
<dbReference type="InterPro" id="IPR002731">
    <property type="entry name" value="ATPase_BadF"/>
</dbReference>
<reference evidence="6 7" key="1">
    <citation type="submission" date="2017-01" db="EMBL/GenBank/DDBJ databases">
        <title>The cable genome- insights into the physiology and evolution of filamentous bacteria capable of sulfide oxidation via long distance electron transfer.</title>
        <authorList>
            <person name="Schreiber L."/>
            <person name="Bjerg J.T."/>
            <person name="Boggild A."/>
            <person name="Van De Vossenberg J."/>
            <person name="Meysman F."/>
            <person name="Nielsen L.P."/>
            <person name="Schramm A."/>
            <person name="Kjeldsen K.U."/>
        </authorList>
    </citation>
    <scope>NUCLEOTIDE SEQUENCE [LARGE SCALE GENOMIC DNA]</scope>
    <source>
        <strain evidence="6">MCF</strain>
    </source>
</reference>
<comment type="cofactor">
    <cofactor evidence="1">
        <name>[4Fe-4S] cluster</name>
        <dbReference type="ChEBI" id="CHEBI:49883"/>
    </cofactor>
</comment>
<gene>
    <name evidence="6" type="ORF">H206_00706</name>
</gene>
<evidence type="ECO:0000256" key="4">
    <source>
        <dbReference type="ARBA" id="ARBA00023014"/>
    </source>
</evidence>
<evidence type="ECO:0000256" key="1">
    <source>
        <dbReference type="ARBA" id="ARBA00001966"/>
    </source>
</evidence>
<accession>A0A444IYH0</accession>
<keyword evidence="2" id="KW-0479">Metal-binding</keyword>
<dbReference type="Pfam" id="PF01869">
    <property type="entry name" value="BcrAD_BadFG"/>
    <property type="match status" value="1"/>
</dbReference>
<dbReference type="InterPro" id="IPR043129">
    <property type="entry name" value="ATPase_NBD"/>
</dbReference>
<dbReference type="PANTHER" id="PTHR32329">
    <property type="entry name" value="BIFUNCTIONAL PROTEIN [INCLUDES 2-HYDROXYACYL-COA DEHYDRATASE (N-TER) AND ITS ACTIVATOR DOMAIN (C_TERM)-RELATED"/>
    <property type="match status" value="1"/>
</dbReference>
<evidence type="ECO:0000256" key="2">
    <source>
        <dbReference type="ARBA" id="ARBA00022723"/>
    </source>
</evidence>
<dbReference type="InterPro" id="IPR008275">
    <property type="entry name" value="CoA_E_activase_dom"/>
</dbReference>
<keyword evidence="7" id="KW-1185">Reference proteome</keyword>
<dbReference type="NCBIfam" id="TIGR00241">
    <property type="entry name" value="CoA_E_activ"/>
    <property type="match status" value="1"/>
</dbReference>
<dbReference type="CDD" id="cd24036">
    <property type="entry name" value="ASKHA_NBD_BcrAD_BadFG_HgdC_HadI"/>
    <property type="match status" value="1"/>
</dbReference>
<dbReference type="GO" id="GO:0051536">
    <property type="term" value="F:iron-sulfur cluster binding"/>
    <property type="evidence" value="ECO:0007669"/>
    <property type="project" value="UniProtKB-KW"/>
</dbReference>
<organism evidence="6 7">
    <name type="scientific">Candidatus Electrothrix aarhusensis</name>
    <dbReference type="NCBI Taxonomy" id="1859131"/>
    <lineage>
        <taxon>Bacteria</taxon>
        <taxon>Pseudomonadati</taxon>
        <taxon>Thermodesulfobacteriota</taxon>
        <taxon>Desulfobulbia</taxon>
        <taxon>Desulfobulbales</taxon>
        <taxon>Desulfobulbaceae</taxon>
        <taxon>Candidatus Electrothrix</taxon>
    </lineage>
</organism>
<evidence type="ECO:0000313" key="6">
    <source>
        <dbReference type="EMBL" id="RWX45893.1"/>
    </source>
</evidence>
<dbReference type="PANTHER" id="PTHR32329:SF8">
    <property type="entry name" value="ACTIVATOR OF (R)-2-HYDROXYGLUTARYL-COA DEHYDRATASE"/>
    <property type="match status" value="1"/>
</dbReference>
<proteinExistence type="predicted"/>
<dbReference type="Gene3D" id="3.30.420.40">
    <property type="match status" value="2"/>
</dbReference>
<evidence type="ECO:0000259" key="5">
    <source>
        <dbReference type="Pfam" id="PF01869"/>
    </source>
</evidence>
<feature type="domain" description="ATPase BadF/BadG/BcrA/BcrD type" evidence="5">
    <location>
        <begin position="4"/>
        <end position="245"/>
    </location>
</feature>
<keyword evidence="3" id="KW-0408">Iron</keyword>